<evidence type="ECO:0000313" key="9">
    <source>
        <dbReference type="EMBL" id="KUF09491.1"/>
    </source>
</evidence>
<keyword evidence="8" id="KW-0732">Signal</keyword>
<dbReference type="InterPro" id="IPR012127">
    <property type="entry name" value="Cyt_c_prime"/>
</dbReference>
<keyword evidence="5 6" id="KW-0408">Iron</keyword>
<keyword evidence="2 7" id="KW-0349">Heme</keyword>
<feature type="signal peptide" evidence="8">
    <location>
        <begin position="1"/>
        <end position="21"/>
    </location>
</feature>
<dbReference type="GO" id="GO:0005506">
    <property type="term" value="F:iron ion binding"/>
    <property type="evidence" value="ECO:0007669"/>
    <property type="project" value="InterPro"/>
</dbReference>
<evidence type="ECO:0000256" key="2">
    <source>
        <dbReference type="ARBA" id="ARBA00022617"/>
    </source>
</evidence>
<dbReference type="OrthoDB" id="7596534at2"/>
<keyword evidence="10" id="KW-1185">Reference proteome</keyword>
<comment type="caution">
    <text evidence="9">The sequence shown here is derived from an EMBL/GenBank/DDBJ whole genome shotgun (WGS) entry which is preliminary data.</text>
</comment>
<proteinExistence type="predicted"/>
<dbReference type="EMBL" id="LPXO01000013">
    <property type="protein sequence ID" value="KUF09491.1"/>
    <property type="molecule type" value="Genomic_DNA"/>
</dbReference>
<evidence type="ECO:0000256" key="1">
    <source>
        <dbReference type="ARBA" id="ARBA00022448"/>
    </source>
</evidence>
<sequence length="146" mass="15288">MPLRRLPVLLLSICAAGAVLAHGGVQNPAVKARMDLMVEVKDAMAVLGNMARGRTGFDPVAAEAARTALVGHAAEIPARFEAPETDPKTEALPAIWTDWPRFVATAEQMGTAAAALDTGSLDTLRAGLGPLGQSCSACHERFRKAD</sequence>
<evidence type="ECO:0000256" key="5">
    <source>
        <dbReference type="ARBA" id="ARBA00023004"/>
    </source>
</evidence>
<keyword evidence="3 6" id="KW-0479">Metal-binding</keyword>
<feature type="chain" id="PRO_5006936269" description="Cytochrome C" evidence="8">
    <location>
        <begin position="22"/>
        <end position="146"/>
    </location>
</feature>
<evidence type="ECO:0000256" key="3">
    <source>
        <dbReference type="ARBA" id="ARBA00022723"/>
    </source>
</evidence>
<feature type="binding site" description="axial binding residue" evidence="6">
    <location>
        <position position="139"/>
    </location>
    <ligand>
        <name>heme c</name>
        <dbReference type="ChEBI" id="CHEBI:61717"/>
    </ligand>
    <ligandPart>
        <name>Fe</name>
        <dbReference type="ChEBI" id="CHEBI:18248"/>
    </ligandPart>
</feature>
<reference evidence="9 10" key="1">
    <citation type="submission" date="2015-12" db="EMBL/GenBank/DDBJ databases">
        <authorList>
            <person name="Shamseldin A."/>
            <person name="Moawad H."/>
            <person name="Abd El-Rahim W.M."/>
            <person name="Sadowsky M.J."/>
        </authorList>
    </citation>
    <scope>NUCLEOTIDE SEQUENCE [LARGE SCALE GENOMIC DNA]</scope>
    <source>
        <strain evidence="9 10">SJ5A-1</strain>
    </source>
</reference>
<dbReference type="Pfam" id="PF01322">
    <property type="entry name" value="Cytochrom_C_2"/>
    <property type="match status" value="1"/>
</dbReference>
<dbReference type="GO" id="GO:0042597">
    <property type="term" value="C:periplasmic space"/>
    <property type="evidence" value="ECO:0007669"/>
    <property type="project" value="InterPro"/>
</dbReference>
<dbReference type="PIRSF" id="PIRSF000027">
    <property type="entry name" value="Cytc_c_prime"/>
    <property type="match status" value="1"/>
</dbReference>
<accession>A0A0W7WFS2</accession>
<comment type="PTM">
    <text evidence="7">Binds 1 heme group per subunit.</text>
</comment>
<evidence type="ECO:0000256" key="7">
    <source>
        <dbReference type="PIRSR" id="PIRSR000027-2"/>
    </source>
</evidence>
<protein>
    <recommendedName>
        <fullName evidence="11">Cytochrome C</fullName>
    </recommendedName>
</protein>
<dbReference type="InterPro" id="IPR002321">
    <property type="entry name" value="Cyt_c_II"/>
</dbReference>
<feature type="binding site" description="covalent" evidence="7">
    <location>
        <position position="138"/>
    </location>
    <ligand>
        <name>heme c</name>
        <dbReference type="ChEBI" id="CHEBI:61717"/>
    </ligand>
</feature>
<dbReference type="RefSeq" id="WP_058863566.1">
    <property type="nucleotide sequence ID" value="NZ_LPXO01000013.1"/>
</dbReference>
<dbReference type="GO" id="GO:0020037">
    <property type="term" value="F:heme binding"/>
    <property type="evidence" value="ECO:0007669"/>
    <property type="project" value="InterPro"/>
</dbReference>
<dbReference type="Gene3D" id="1.20.120.10">
    <property type="entry name" value="Cytochrome c/b562"/>
    <property type="match status" value="1"/>
</dbReference>
<evidence type="ECO:0008006" key="11">
    <source>
        <dbReference type="Google" id="ProtNLM"/>
    </source>
</evidence>
<dbReference type="PROSITE" id="PS51009">
    <property type="entry name" value="CYTCII"/>
    <property type="match status" value="1"/>
</dbReference>
<dbReference type="AlphaFoldDB" id="A0A0W7WFS2"/>
<evidence type="ECO:0000256" key="8">
    <source>
        <dbReference type="SAM" id="SignalP"/>
    </source>
</evidence>
<dbReference type="InterPro" id="IPR010980">
    <property type="entry name" value="Cyt_c/b562"/>
</dbReference>
<evidence type="ECO:0000256" key="6">
    <source>
        <dbReference type="PIRSR" id="PIRSR000027-1"/>
    </source>
</evidence>
<name>A0A0W7WFS2_9RHOB</name>
<dbReference type="Proteomes" id="UP000054396">
    <property type="component" value="Unassembled WGS sequence"/>
</dbReference>
<keyword evidence="4" id="KW-0249">Electron transport</keyword>
<dbReference type="GO" id="GO:0009055">
    <property type="term" value="F:electron transfer activity"/>
    <property type="evidence" value="ECO:0007669"/>
    <property type="project" value="InterPro"/>
</dbReference>
<dbReference type="SUPFAM" id="SSF47175">
    <property type="entry name" value="Cytochromes"/>
    <property type="match status" value="1"/>
</dbReference>
<organism evidence="9 10">
    <name type="scientific">Pseudoponticoccus marisrubri</name>
    <dbReference type="NCBI Taxonomy" id="1685382"/>
    <lineage>
        <taxon>Bacteria</taxon>
        <taxon>Pseudomonadati</taxon>
        <taxon>Pseudomonadota</taxon>
        <taxon>Alphaproteobacteria</taxon>
        <taxon>Rhodobacterales</taxon>
        <taxon>Roseobacteraceae</taxon>
        <taxon>Pseudoponticoccus</taxon>
    </lineage>
</organism>
<dbReference type="STRING" id="1685382.AVJ23_17780"/>
<evidence type="ECO:0000313" key="10">
    <source>
        <dbReference type="Proteomes" id="UP000054396"/>
    </source>
</evidence>
<gene>
    <name evidence="9" type="ORF">AVJ23_17780</name>
</gene>
<evidence type="ECO:0000256" key="4">
    <source>
        <dbReference type="ARBA" id="ARBA00022982"/>
    </source>
</evidence>
<dbReference type="GO" id="GO:0022900">
    <property type="term" value="P:electron transport chain"/>
    <property type="evidence" value="ECO:0007669"/>
    <property type="project" value="InterPro"/>
</dbReference>
<feature type="binding site" description="covalent" evidence="7">
    <location>
        <position position="135"/>
    </location>
    <ligand>
        <name>heme c</name>
        <dbReference type="ChEBI" id="CHEBI:61717"/>
    </ligand>
</feature>
<keyword evidence="1" id="KW-0813">Transport</keyword>